<dbReference type="AlphaFoldDB" id="A0A2S7SXN8"/>
<organism evidence="1 2">
    <name type="scientific">Flavipsychrobacter stenotrophus</name>
    <dbReference type="NCBI Taxonomy" id="2077091"/>
    <lineage>
        <taxon>Bacteria</taxon>
        <taxon>Pseudomonadati</taxon>
        <taxon>Bacteroidota</taxon>
        <taxon>Chitinophagia</taxon>
        <taxon>Chitinophagales</taxon>
        <taxon>Chitinophagaceae</taxon>
        <taxon>Flavipsychrobacter</taxon>
    </lineage>
</organism>
<proteinExistence type="predicted"/>
<comment type="caution">
    <text evidence="1">The sequence shown here is derived from an EMBL/GenBank/DDBJ whole genome shotgun (WGS) entry which is preliminary data.</text>
</comment>
<dbReference type="RefSeq" id="WP_105038358.1">
    <property type="nucleotide sequence ID" value="NZ_PPSL01000002.1"/>
</dbReference>
<dbReference type="InterPro" id="IPR032315">
    <property type="entry name" value="DUF4846"/>
</dbReference>
<keyword evidence="2" id="KW-1185">Reference proteome</keyword>
<accession>A0A2S7SXN8</accession>
<protein>
    <recommendedName>
        <fullName evidence="3">DUF4846 domain-containing protein</fullName>
    </recommendedName>
</protein>
<dbReference type="Proteomes" id="UP000239872">
    <property type="component" value="Unassembled WGS sequence"/>
</dbReference>
<dbReference type="OrthoDB" id="5511471at2"/>
<name>A0A2S7SXN8_9BACT</name>
<reference evidence="1 2" key="1">
    <citation type="submission" date="2018-01" db="EMBL/GenBank/DDBJ databases">
        <title>A novel member of the phylum Bacteroidetes isolated from glacier ice.</title>
        <authorList>
            <person name="Liu Q."/>
            <person name="Xin Y.-H."/>
        </authorList>
    </citation>
    <scope>NUCLEOTIDE SEQUENCE [LARGE SCALE GENOMIC DNA]</scope>
    <source>
        <strain evidence="1 2">RB1R16</strain>
    </source>
</reference>
<dbReference type="EMBL" id="PPSL01000002">
    <property type="protein sequence ID" value="PQJ11478.1"/>
    <property type="molecule type" value="Genomic_DNA"/>
</dbReference>
<evidence type="ECO:0000313" key="2">
    <source>
        <dbReference type="Proteomes" id="UP000239872"/>
    </source>
</evidence>
<sequence>MKYTSLLLSVFLLHSCQSLQQKSYLNPLGRTIKERVLLPEGYTRIVGVDTSFATYLQNVPLLAAGEKVHYFDGSVKDKPDVYVAVIDMPIGHKDLQQCADVAMHMRAAYLYKVGMQDSIRFTLTNGFVAAYSKWAHGYRIAVKGNKTEWVKSVAARDDSATLGTYMDVIYSYCGSLSLSRELTKIGWRDVRPGDLLVRGGTPGHVELVMDMAHDKSGHKIYLLAQGFMPAQQMQLLANPMNSGLSPWYELKEGEIRTPECVFTSEHFMRF</sequence>
<dbReference type="Pfam" id="PF16138">
    <property type="entry name" value="DUF4846"/>
    <property type="match status" value="1"/>
</dbReference>
<evidence type="ECO:0008006" key="3">
    <source>
        <dbReference type="Google" id="ProtNLM"/>
    </source>
</evidence>
<evidence type="ECO:0000313" key="1">
    <source>
        <dbReference type="EMBL" id="PQJ11478.1"/>
    </source>
</evidence>
<gene>
    <name evidence="1" type="ORF">CJD36_006660</name>
</gene>